<dbReference type="Proteomes" id="UP000003160">
    <property type="component" value="Unassembled WGS sequence"/>
</dbReference>
<reference evidence="1 2" key="1">
    <citation type="submission" date="2009-10" db="EMBL/GenBank/DDBJ databases">
        <authorList>
            <person name="Qin X."/>
            <person name="Bachman B."/>
            <person name="Battles P."/>
            <person name="Bell A."/>
            <person name="Bess C."/>
            <person name="Bickham C."/>
            <person name="Chaboub L."/>
            <person name="Chen D."/>
            <person name="Coyle M."/>
            <person name="Deiros D.R."/>
            <person name="Dinh H."/>
            <person name="Forbes L."/>
            <person name="Fowler G."/>
            <person name="Francisco L."/>
            <person name="Fu Q."/>
            <person name="Gubbala S."/>
            <person name="Hale W."/>
            <person name="Han Y."/>
            <person name="Hemphill L."/>
            <person name="Highlander S.K."/>
            <person name="Hirani K."/>
            <person name="Hogues M."/>
            <person name="Jackson L."/>
            <person name="Jakkamsetti A."/>
            <person name="Javaid M."/>
            <person name="Jiang H."/>
            <person name="Korchina V."/>
            <person name="Kovar C."/>
            <person name="Lara F."/>
            <person name="Lee S."/>
            <person name="Mata R."/>
            <person name="Mathew T."/>
            <person name="Moen C."/>
            <person name="Morales K."/>
            <person name="Munidasa M."/>
            <person name="Nazareth L."/>
            <person name="Ngo R."/>
            <person name="Nguyen L."/>
            <person name="Okwuonu G."/>
            <person name="Ongeri F."/>
            <person name="Patil S."/>
            <person name="Petrosino J."/>
            <person name="Pham C."/>
            <person name="Pham P."/>
            <person name="Pu L.-L."/>
            <person name="Puazo M."/>
            <person name="Raj R."/>
            <person name="Reid J."/>
            <person name="Rouhana J."/>
            <person name="Saada N."/>
            <person name="Shang Y."/>
            <person name="Simmons D."/>
            <person name="Thornton R."/>
            <person name="Warren J."/>
            <person name="Weissenberger G."/>
            <person name="Zhang J."/>
            <person name="Zhang L."/>
            <person name="Zhou C."/>
            <person name="Zhu D."/>
            <person name="Muzny D."/>
            <person name="Worley K."/>
            <person name="Gibbs R."/>
        </authorList>
    </citation>
    <scope>NUCLEOTIDE SEQUENCE [LARGE SCALE GENOMIC DNA]</scope>
    <source>
        <strain evidence="1 2">DSM 17361</strain>
    </source>
</reference>
<sequence length="412" mass="45081">MPLDPITGGALIAAGSSLLGGVLGAAGSSNLNRRNRRHQWDMMLQQQAYNDKVNQQQMDFQREVNQQNFAWNDPSNIRKRIEAAGYNPYLYDKQNLGSAQGSSLSSFSAGLGTPSELNPGAAFGEGIRGAASSFFDTLMKQKEIDAQTSRNDAFDYEMKKQVANDSLEDGGISAYYSSGLTAISQIQSAQAAAKINTVQSTFEQWRQEFYSRNAMDENGKPLVDENGEYVSNFDAEQQSNISRNVLAVEKLQQDILAGEVNIENMEIDQIVKRYDLEFVKPAELDNLKQSLAVMKSNIAANNASAQASLANAYASMQAGLSTNALRRYNVSAASWDAHAKKYNAKIAESQYNYEDPAAASKAWWLNNPVGFHLDPILGSLGQILGGARDAGIAYRTLKGSKPKNKPIKGFLR</sequence>
<comment type="caution">
    <text evidence="1">The sequence shown here is derived from an EMBL/GenBank/DDBJ whole genome shotgun (WGS) entry which is preliminary data.</text>
</comment>
<gene>
    <name evidence="1" type="ORF">HMPREF0645_1833</name>
</gene>
<keyword evidence="2" id="KW-1185">Reference proteome</keyword>
<dbReference type="AlphaFoldDB" id="D1PXZ8"/>
<evidence type="ECO:0000313" key="2">
    <source>
        <dbReference type="Proteomes" id="UP000003160"/>
    </source>
</evidence>
<protein>
    <submittedName>
        <fullName evidence="1">Uncharacterized protein</fullName>
    </submittedName>
</protein>
<proteinExistence type="predicted"/>
<name>D1PXZ8_9BACT</name>
<evidence type="ECO:0000313" key="1">
    <source>
        <dbReference type="EMBL" id="EFA43819.1"/>
    </source>
</evidence>
<dbReference type="RefSeq" id="WP_007173936.1">
    <property type="nucleotide sequence ID" value="NZ_GG704781.1"/>
</dbReference>
<organism evidence="1 2">
    <name type="scientific">Hallella bergensis DSM 17361</name>
    <dbReference type="NCBI Taxonomy" id="585502"/>
    <lineage>
        <taxon>Bacteria</taxon>
        <taxon>Pseudomonadati</taxon>
        <taxon>Bacteroidota</taxon>
        <taxon>Bacteroidia</taxon>
        <taxon>Bacteroidales</taxon>
        <taxon>Prevotellaceae</taxon>
        <taxon>Hallella</taxon>
    </lineage>
</organism>
<accession>D1PXZ8</accession>
<dbReference type="EMBL" id="ACKS01000072">
    <property type="protein sequence ID" value="EFA43819.1"/>
    <property type="molecule type" value="Genomic_DNA"/>
</dbReference>
<dbReference type="HOGENOM" id="CLU_681258_0_0_10"/>